<dbReference type="Pfam" id="PF00534">
    <property type="entry name" value="Glycos_transf_1"/>
    <property type="match status" value="1"/>
</dbReference>
<dbReference type="Proteomes" id="UP000218615">
    <property type="component" value="Unassembled WGS sequence"/>
</dbReference>
<reference evidence="4" key="1">
    <citation type="submission" date="2017-06" db="EMBL/GenBank/DDBJ databases">
        <authorList>
            <person name="Cremers G."/>
        </authorList>
    </citation>
    <scope>NUCLEOTIDE SEQUENCE [LARGE SCALE GENOMIC DNA]</scope>
</reference>
<dbReference type="PANTHER" id="PTHR12526">
    <property type="entry name" value="GLYCOSYLTRANSFERASE"/>
    <property type="match status" value="1"/>
</dbReference>
<dbReference type="Pfam" id="PF13439">
    <property type="entry name" value="Glyco_transf_4"/>
    <property type="match status" value="1"/>
</dbReference>
<dbReference type="EMBL" id="FZMP01000250">
    <property type="protein sequence ID" value="SNQ62996.1"/>
    <property type="molecule type" value="Genomic_DNA"/>
</dbReference>
<evidence type="ECO:0000313" key="4">
    <source>
        <dbReference type="Proteomes" id="UP000218615"/>
    </source>
</evidence>
<dbReference type="CDD" id="cd03801">
    <property type="entry name" value="GT4_PimA-like"/>
    <property type="match status" value="1"/>
</dbReference>
<name>A0A284VUL4_9EURY</name>
<dbReference type="SUPFAM" id="SSF53756">
    <property type="entry name" value="UDP-Glycosyltransferase/glycogen phosphorylase"/>
    <property type="match status" value="1"/>
</dbReference>
<keyword evidence="3" id="KW-0328">Glycosyltransferase</keyword>
<evidence type="ECO:0000259" key="1">
    <source>
        <dbReference type="Pfam" id="PF00534"/>
    </source>
</evidence>
<dbReference type="RefSeq" id="WP_096207477.1">
    <property type="nucleotide sequence ID" value="NZ_FZMP01000250.1"/>
</dbReference>
<feature type="domain" description="Glycosyltransferase subfamily 4-like N-terminal" evidence="2">
    <location>
        <begin position="20"/>
        <end position="181"/>
    </location>
</feature>
<gene>
    <name evidence="3" type="ORF">MNV_990037</name>
</gene>
<dbReference type="InterPro" id="IPR001296">
    <property type="entry name" value="Glyco_trans_1"/>
</dbReference>
<organism evidence="3 4">
    <name type="scientific">Candidatus Methanoperedens nitratireducens</name>
    <dbReference type="NCBI Taxonomy" id="1392998"/>
    <lineage>
        <taxon>Archaea</taxon>
        <taxon>Methanobacteriati</taxon>
        <taxon>Methanobacteriota</taxon>
        <taxon>Stenosarchaea group</taxon>
        <taxon>Methanomicrobia</taxon>
        <taxon>Methanosarcinales</taxon>
        <taxon>ANME-2 cluster</taxon>
        <taxon>Candidatus Methanoperedentaceae</taxon>
        <taxon>Candidatus Methanoperedens</taxon>
    </lineage>
</organism>
<dbReference type="Gene3D" id="3.40.50.2000">
    <property type="entry name" value="Glycogen Phosphorylase B"/>
    <property type="match status" value="2"/>
</dbReference>
<keyword evidence="3" id="KW-0808">Transferase</keyword>
<evidence type="ECO:0000313" key="3">
    <source>
        <dbReference type="EMBL" id="SNQ62996.1"/>
    </source>
</evidence>
<evidence type="ECO:0000259" key="2">
    <source>
        <dbReference type="Pfam" id="PF13439"/>
    </source>
</evidence>
<proteinExistence type="predicted"/>
<sequence>MNIGIVVPYFTPYVRGNEYGLAQGLTHLGHKITIITSTARAPREKAITDTVSHGDNIDFDVRYLPVLIDVGDNPIVSGIKDHIRGQDIVMLQEDYPLICHKAYSAAREYDIPVILSSERTYSPENIAKRYALKLLDATTNRKLRDGADALTAHCSAAKEFIIEELGVKREITVIHVGVDTDLFRPGRSGRKYLKKGDFRILTVARLHRYKGLEYLVEAMETVSKEIPQAHLYILGKGEEEQNLKSLVNKLQLNDAVTFLTNTVPNYEIPKLYSECDIYIQPSIVEPYGIAVVEAMACGKPVIGTKIGGMRDTVLDEETGFLVKPGDPAELAGRITMLRDDELRRELGARARARVEKEFDWKYIASRYQELIDVIT</sequence>
<accession>A0A284VUL4</accession>
<dbReference type="GO" id="GO:0016757">
    <property type="term" value="F:glycosyltransferase activity"/>
    <property type="evidence" value="ECO:0007669"/>
    <property type="project" value="UniProtKB-KW"/>
</dbReference>
<protein>
    <submittedName>
        <fullName evidence="3">Glycosyltransferase (Group 1)</fullName>
        <ecNumber evidence="3">2.4.1.-</ecNumber>
    </submittedName>
</protein>
<feature type="domain" description="Glycosyl transferase family 1" evidence="1">
    <location>
        <begin position="194"/>
        <end position="352"/>
    </location>
</feature>
<keyword evidence="4" id="KW-1185">Reference proteome</keyword>
<dbReference type="AlphaFoldDB" id="A0A284VUL4"/>
<dbReference type="OrthoDB" id="132546at2157"/>
<dbReference type="InterPro" id="IPR028098">
    <property type="entry name" value="Glyco_trans_4-like_N"/>
</dbReference>
<dbReference type="EC" id="2.4.1.-" evidence="3"/>